<comment type="similarity">
    <text evidence="2">Belongs to the TacA antitoxin family.</text>
</comment>
<dbReference type="KEGG" id="tsy:THSYN_28360"/>
<dbReference type="GO" id="GO:0006355">
    <property type="term" value="P:regulation of DNA-templated transcription"/>
    <property type="evidence" value="ECO:0007669"/>
    <property type="project" value="InterPro"/>
</dbReference>
<dbReference type="EMBL" id="CP020370">
    <property type="protein sequence ID" value="AUB84466.1"/>
    <property type="molecule type" value="Genomic_DNA"/>
</dbReference>
<dbReference type="AlphaFoldDB" id="A0A2K8UFY0"/>
<evidence type="ECO:0000313" key="3">
    <source>
        <dbReference type="EMBL" id="AUB84466.1"/>
    </source>
</evidence>
<accession>A0A2K8UFY0</accession>
<dbReference type="RefSeq" id="WP_100922118.1">
    <property type="nucleotide sequence ID" value="NZ_CP020370.1"/>
</dbReference>
<sequence length="91" mass="9957">MIKHARLEARVTPETHTLLKRAAEIQGQTVSDFVVAAAREAAMQAIEREEIIQLSAEGQRRFAAALIEPPPLAPALERAIVRHADLVGPLE</sequence>
<dbReference type="SUPFAM" id="SSF47598">
    <property type="entry name" value="Ribbon-helix-helix"/>
    <property type="match status" value="1"/>
</dbReference>
<organism evidence="3 4">
    <name type="scientific">Candidatus Thiodictyon syntrophicum</name>
    <dbReference type="NCBI Taxonomy" id="1166950"/>
    <lineage>
        <taxon>Bacteria</taxon>
        <taxon>Pseudomonadati</taxon>
        <taxon>Pseudomonadota</taxon>
        <taxon>Gammaproteobacteria</taxon>
        <taxon>Chromatiales</taxon>
        <taxon>Chromatiaceae</taxon>
        <taxon>Thiodictyon</taxon>
    </lineage>
</organism>
<dbReference type="Proteomes" id="UP000232638">
    <property type="component" value="Chromosome"/>
</dbReference>
<dbReference type="InterPro" id="IPR010985">
    <property type="entry name" value="Ribbon_hlx_hlx"/>
</dbReference>
<keyword evidence="1" id="KW-1277">Toxin-antitoxin system</keyword>
<dbReference type="OrthoDB" id="5689325at2"/>
<reference evidence="3 4" key="1">
    <citation type="submission" date="2017-03" db="EMBL/GenBank/DDBJ databases">
        <title>Complete genome sequence of Candidatus 'Thiodictyon syntrophicum' sp. nov. strain Cad16T, a photolithoautotroph purple sulfur bacterium isolated from an alpine meromictic lake.</title>
        <authorList>
            <person name="Luedin S.M."/>
            <person name="Pothier J.F."/>
            <person name="Danza F."/>
            <person name="Storelli N."/>
            <person name="Wittwer M."/>
            <person name="Tonolla M."/>
        </authorList>
    </citation>
    <scope>NUCLEOTIDE SEQUENCE [LARGE SCALE GENOMIC DNA]</scope>
    <source>
        <strain evidence="3 4">Cad16T</strain>
    </source>
</reference>
<protein>
    <recommendedName>
        <fullName evidence="5">DUF1778 domain-containing protein</fullName>
    </recommendedName>
</protein>
<dbReference type="PANTHER" id="PTHR35401">
    <property type="entry name" value="COPG FAMILY HELIX-TURN-HELIX PROTEIN-RELATED-RELATED"/>
    <property type="match status" value="1"/>
</dbReference>
<dbReference type="InterPro" id="IPR014795">
    <property type="entry name" value="TacA_1-like"/>
</dbReference>
<evidence type="ECO:0000256" key="2">
    <source>
        <dbReference type="ARBA" id="ARBA00049988"/>
    </source>
</evidence>
<evidence type="ECO:0000256" key="1">
    <source>
        <dbReference type="ARBA" id="ARBA00022649"/>
    </source>
</evidence>
<evidence type="ECO:0000313" key="4">
    <source>
        <dbReference type="Proteomes" id="UP000232638"/>
    </source>
</evidence>
<dbReference type="Pfam" id="PF08681">
    <property type="entry name" value="TacA1"/>
    <property type="match status" value="1"/>
</dbReference>
<dbReference type="Gene3D" id="1.20.5.780">
    <property type="entry name" value="Single helix bin"/>
    <property type="match status" value="1"/>
</dbReference>
<gene>
    <name evidence="3" type="ORF">THSYN_28360</name>
</gene>
<name>A0A2K8UFY0_9GAMM</name>
<evidence type="ECO:0008006" key="5">
    <source>
        <dbReference type="Google" id="ProtNLM"/>
    </source>
</evidence>
<proteinExistence type="inferred from homology"/>
<dbReference type="PANTHER" id="PTHR35401:SF2">
    <property type="entry name" value="ABC-TYPE TRANSPORT SYSTEM"/>
    <property type="match status" value="1"/>
</dbReference>
<keyword evidence="4" id="KW-1185">Reference proteome</keyword>